<comment type="caution">
    <text evidence="1">The sequence shown here is derived from an EMBL/GenBank/DDBJ whole genome shotgun (WGS) entry which is preliminary data.</text>
</comment>
<dbReference type="AlphaFoldDB" id="X0UC81"/>
<evidence type="ECO:0000313" key="1">
    <source>
        <dbReference type="EMBL" id="GAF97962.1"/>
    </source>
</evidence>
<dbReference type="EMBL" id="BARS01010854">
    <property type="protein sequence ID" value="GAF97962.1"/>
    <property type="molecule type" value="Genomic_DNA"/>
</dbReference>
<name>X0UC81_9ZZZZ</name>
<gene>
    <name evidence="1" type="ORF">S01H1_19961</name>
</gene>
<sequence>MVRKQRLHFGTKLMIVATSFSQELIALRGVRIKGSLKQL</sequence>
<accession>X0UC81</accession>
<proteinExistence type="predicted"/>
<feature type="non-terminal residue" evidence="1">
    <location>
        <position position="39"/>
    </location>
</feature>
<protein>
    <submittedName>
        <fullName evidence="1">Uncharacterized protein</fullName>
    </submittedName>
</protein>
<reference evidence="1" key="1">
    <citation type="journal article" date="2014" name="Front. Microbiol.">
        <title>High frequency of phylogenetically diverse reductive dehalogenase-homologous genes in deep subseafloor sedimentary metagenomes.</title>
        <authorList>
            <person name="Kawai M."/>
            <person name="Futagami T."/>
            <person name="Toyoda A."/>
            <person name="Takaki Y."/>
            <person name="Nishi S."/>
            <person name="Hori S."/>
            <person name="Arai W."/>
            <person name="Tsubouchi T."/>
            <person name="Morono Y."/>
            <person name="Uchiyama I."/>
            <person name="Ito T."/>
            <person name="Fujiyama A."/>
            <person name="Inagaki F."/>
            <person name="Takami H."/>
        </authorList>
    </citation>
    <scope>NUCLEOTIDE SEQUENCE</scope>
    <source>
        <strain evidence="1">Expedition CK06-06</strain>
    </source>
</reference>
<organism evidence="1">
    <name type="scientific">marine sediment metagenome</name>
    <dbReference type="NCBI Taxonomy" id="412755"/>
    <lineage>
        <taxon>unclassified sequences</taxon>
        <taxon>metagenomes</taxon>
        <taxon>ecological metagenomes</taxon>
    </lineage>
</organism>